<dbReference type="OrthoDB" id="73612at2759"/>
<dbReference type="GO" id="GO:0016020">
    <property type="term" value="C:membrane"/>
    <property type="evidence" value="ECO:0007669"/>
    <property type="project" value="UniProtKB-SubCell"/>
</dbReference>
<gene>
    <name evidence="6" type="ORF">CLIB1423_02S00738</name>
</gene>
<sequence length="346" mass="38533">MLSSNSIYSLPSSSKVLVAALTIVSTLIFLIKLNHFRSTPEDQDTKFHDILVPYLQLIPRTTIFYPWVLLTAIFAEISVFSYITSFVILLQSTRYVEKFWGFNEVLKFVFVVGGVTNLWTVLVTITCNVLRGESAISMDIPLGGGISYYFGFLVVLKQLIPEHNVVLFQGVINFRVKHLPFIFLIVVLLVSVIITQSLYPFIPSIGSFVISYSYLRFYQTIITDPLLPITTANANAESSSSSGVSASGASLITGDASDAFRLVEFFPEISKPYLSPVFDMIYEIGCLLGVITPFNDDLIEQSNMRAAKRSEQASNASKSVANSVAERRRQVALQMIEERISKPDQS</sequence>
<keyword evidence="7" id="KW-1185">Reference proteome</keyword>
<name>A0A9P0VW36_9ASCO</name>
<keyword evidence="2 5" id="KW-0812">Transmembrane</keyword>
<dbReference type="InterPro" id="IPR035952">
    <property type="entry name" value="Rhomboid-like_sf"/>
</dbReference>
<dbReference type="PANTHER" id="PTHR13377:SF3">
    <property type="entry name" value="TRANSMEMBRANE PROTEIN 115"/>
    <property type="match status" value="1"/>
</dbReference>
<evidence type="ECO:0000313" key="6">
    <source>
        <dbReference type="EMBL" id="CAH2350598.1"/>
    </source>
</evidence>
<keyword evidence="4 5" id="KW-0472">Membrane</keyword>
<feature type="transmembrane region" description="Helical" evidence="5">
    <location>
        <begin position="108"/>
        <end position="130"/>
    </location>
</feature>
<dbReference type="Proteomes" id="UP000837801">
    <property type="component" value="Unassembled WGS sequence"/>
</dbReference>
<dbReference type="PANTHER" id="PTHR13377">
    <property type="entry name" value="PLACENTAL PROTEIN 6"/>
    <property type="match status" value="1"/>
</dbReference>
<dbReference type="InterPro" id="IPR013861">
    <property type="entry name" value="TMEM115/Pdh1/Rbl19"/>
</dbReference>
<feature type="transmembrane region" description="Helical" evidence="5">
    <location>
        <begin position="12"/>
        <end position="31"/>
    </location>
</feature>
<evidence type="ECO:0000313" key="7">
    <source>
        <dbReference type="Proteomes" id="UP000837801"/>
    </source>
</evidence>
<comment type="subcellular location">
    <subcellularLocation>
        <location evidence="1">Membrane</location>
        <topology evidence="1">Multi-pass membrane protein</topology>
    </subcellularLocation>
</comment>
<feature type="transmembrane region" description="Helical" evidence="5">
    <location>
        <begin position="142"/>
        <end position="160"/>
    </location>
</feature>
<dbReference type="EMBL" id="CAKXYY010000002">
    <property type="protein sequence ID" value="CAH2350598.1"/>
    <property type="molecule type" value="Genomic_DNA"/>
</dbReference>
<dbReference type="GO" id="GO:0005794">
    <property type="term" value="C:Golgi apparatus"/>
    <property type="evidence" value="ECO:0007669"/>
    <property type="project" value="TreeGrafter"/>
</dbReference>
<keyword evidence="3 5" id="KW-1133">Transmembrane helix</keyword>
<evidence type="ECO:0000256" key="1">
    <source>
        <dbReference type="ARBA" id="ARBA00004141"/>
    </source>
</evidence>
<dbReference type="AlphaFoldDB" id="A0A9P0VW36"/>
<comment type="caution">
    <text evidence="6">The sequence shown here is derived from an EMBL/GenBank/DDBJ whole genome shotgun (WGS) entry which is preliminary data.</text>
</comment>
<evidence type="ECO:0000256" key="3">
    <source>
        <dbReference type="ARBA" id="ARBA00022989"/>
    </source>
</evidence>
<evidence type="ECO:0000256" key="2">
    <source>
        <dbReference type="ARBA" id="ARBA00022692"/>
    </source>
</evidence>
<accession>A0A9P0VW36</accession>
<dbReference type="Pfam" id="PF08551">
    <property type="entry name" value="DUF1751"/>
    <property type="match status" value="1"/>
</dbReference>
<dbReference type="SUPFAM" id="SSF144091">
    <property type="entry name" value="Rhomboid-like"/>
    <property type="match status" value="1"/>
</dbReference>
<protein>
    <submittedName>
        <fullName evidence="6">Transmembrane protein 115 homolog</fullName>
    </submittedName>
</protein>
<feature type="transmembrane region" description="Helical" evidence="5">
    <location>
        <begin position="64"/>
        <end position="88"/>
    </location>
</feature>
<dbReference type="SMART" id="SM01160">
    <property type="entry name" value="DUF1751"/>
    <property type="match status" value="1"/>
</dbReference>
<proteinExistence type="predicted"/>
<evidence type="ECO:0000256" key="5">
    <source>
        <dbReference type="SAM" id="Phobius"/>
    </source>
</evidence>
<evidence type="ECO:0000256" key="4">
    <source>
        <dbReference type="ARBA" id="ARBA00023136"/>
    </source>
</evidence>
<feature type="transmembrane region" description="Helical" evidence="5">
    <location>
        <begin position="180"/>
        <end position="202"/>
    </location>
</feature>
<dbReference type="GO" id="GO:0006890">
    <property type="term" value="P:retrograde vesicle-mediated transport, Golgi to endoplasmic reticulum"/>
    <property type="evidence" value="ECO:0007669"/>
    <property type="project" value="InterPro"/>
</dbReference>
<reference evidence="6" key="1">
    <citation type="submission" date="2022-03" db="EMBL/GenBank/DDBJ databases">
        <authorList>
            <person name="Legras J.-L."/>
            <person name="Devillers H."/>
            <person name="Grondin C."/>
        </authorList>
    </citation>
    <scope>NUCLEOTIDE SEQUENCE</scope>
    <source>
        <strain evidence="6">CLIB 1423</strain>
    </source>
</reference>
<organism evidence="6 7">
    <name type="scientific">[Candida] railenensis</name>
    <dbReference type="NCBI Taxonomy" id="45579"/>
    <lineage>
        <taxon>Eukaryota</taxon>
        <taxon>Fungi</taxon>
        <taxon>Dikarya</taxon>
        <taxon>Ascomycota</taxon>
        <taxon>Saccharomycotina</taxon>
        <taxon>Pichiomycetes</taxon>
        <taxon>Debaryomycetaceae</taxon>
        <taxon>Kurtzmaniella</taxon>
    </lineage>
</organism>